<evidence type="ECO:0000313" key="7">
    <source>
        <dbReference type="EMBL" id="EEQ28387.1"/>
    </source>
</evidence>
<feature type="compositionally biased region" description="Basic and acidic residues" evidence="5">
    <location>
        <begin position="101"/>
        <end position="113"/>
    </location>
</feature>
<feature type="region of interest" description="Disordered" evidence="5">
    <location>
        <begin position="1"/>
        <end position="229"/>
    </location>
</feature>
<keyword evidence="3" id="KW-0539">Nucleus</keyword>
<dbReference type="AlphaFoldDB" id="C5FER3"/>
<evidence type="ECO:0000256" key="2">
    <source>
        <dbReference type="ARBA" id="ARBA00022884"/>
    </source>
</evidence>
<feature type="compositionally biased region" description="Polar residues" evidence="5">
    <location>
        <begin position="423"/>
        <end position="432"/>
    </location>
</feature>
<feature type="compositionally biased region" description="Basic residues" evidence="5">
    <location>
        <begin position="209"/>
        <end position="218"/>
    </location>
</feature>
<dbReference type="EMBL" id="DS995701">
    <property type="protein sequence ID" value="EEQ28387.1"/>
    <property type="molecule type" value="Genomic_DNA"/>
</dbReference>
<keyword evidence="2 4" id="KW-0694">RNA-binding</keyword>
<dbReference type="Pfam" id="PF00076">
    <property type="entry name" value="RRM_1"/>
    <property type="match status" value="1"/>
</dbReference>
<dbReference type="PROSITE" id="PS50102">
    <property type="entry name" value="RRM"/>
    <property type="match status" value="1"/>
</dbReference>
<dbReference type="CDD" id="cd12307">
    <property type="entry name" value="RRM_NIFK_like"/>
    <property type="match status" value="1"/>
</dbReference>
<evidence type="ECO:0000256" key="4">
    <source>
        <dbReference type="PROSITE-ProRule" id="PRU00176"/>
    </source>
</evidence>
<feature type="compositionally biased region" description="Basic and acidic residues" evidence="5">
    <location>
        <begin position="64"/>
        <end position="80"/>
    </location>
</feature>
<feature type="compositionally biased region" description="Acidic residues" evidence="5">
    <location>
        <begin position="90"/>
        <end position="100"/>
    </location>
</feature>
<dbReference type="Proteomes" id="UP000002035">
    <property type="component" value="Unassembled WGS sequence"/>
</dbReference>
<evidence type="ECO:0000256" key="3">
    <source>
        <dbReference type="ARBA" id="ARBA00023242"/>
    </source>
</evidence>
<dbReference type="InterPro" id="IPR000504">
    <property type="entry name" value="RRM_dom"/>
</dbReference>
<reference evidence="8" key="1">
    <citation type="journal article" date="2012" name="MBio">
        <title>Comparative genome analysis of Trichophyton rubrum and related dermatophytes reveals candidate genes involved in infection.</title>
        <authorList>
            <person name="Martinez D.A."/>
            <person name="Oliver B.G."/>
            <person name="Graeser Y."/>
            <person name="Goldberg J.M."/>
            <person name="Li W."/>
            <person name="Martinez-Rossi N.M."/>
            <person name="Monod M."/>
            <person name="Shelest E."/>
            <person name="Barton R.C."/>
            <person name="Birch E."/>
            <person name="Brakhage A.A."/>
            <person name="Chen Z."/>
            <person name="Gurr S.J."/>
            <person name="Heiman D."/>
            <person name="Heitman J."/>
            <person name="Kosti I."/>
            <person name="Rossi A."/>
            <person name="Saif S."/>
            <person name="Samalova M."/>
            <person name="Saunders C.W."/>
            <person name="Shea T."/>
            <person name="Summerbell R.C."/>
            <person name="Xu J."/>
            <person name="Young S."/>
            <person name="Zeng Q."/>
            <person name="Birren B.W."/>
            <person name="Cuomo C.A."/>
            <person name="White T.C."/>
        </authorList>
    </citation>
    <scope>NUCLEOTIDE SEQUENCE [LARGE SCALE GENOMIC DNA]</scope>
    <source>
        <strain evidence="8">ATCC MYA-4605 / CBS 113480</strain>
    </source>
</reference>
<accession>C5FER3</accession>
<dbReference type="eggNOG" id="KOG4208">
    <property type="taxonomic scope" value="Eukaryota"/>
</dbReference>
<proteinExistence type="predicted"/>
<dbReference type="SUPFAM" id="SSF54928">
    <property type="entry name" value="RNA-binding domain, RBD"/>
    <property type="match status" value="1"/>
</dbReference>
<evidence type="ECO:0000256" key="1">
    <source>
        <dbReference type="ARBA" id="ARBA00004604"/>
    </source>
</evidence>
<feature type="compositionally biased region" description="Basic and acidic residues" evidence="5">
    <location>
        <begin position="472"/>
        <end position="482"/>
    </location>
</feature>
<dbReference type="RefSeq" id="XP_002851171.1">
    <property type="nucleotide sequence ID" value="XM_002851125.1"/>
</dbReference>
<dbReference type="SMART" id="SM00360">
    <property type="entry name" value="RRM"/>
    <property type="match status" value="1"/>
</dbReference>
<dbReference type="InterPro" id="IPR012677">
    <property type="entry name" value="Nucleotide-bd_a/b_plait_sf"/>
</dbReference>
<name>C5FER3_ARTOC</name>
<protein>
    <submittedName>
        <fullName evidence="7">Ribosomal biogenesis protein Gar2</fullName>
    </submittedName>
</protein>
<dbReference type="GeneID" id="9228792"/>
<dbReference type="HOGENOM" id="CLU_025741_5_1_1"/>
<feature type="region of interest" description="Disordered" evidence="5">
    <location>
        <begin position="385"/>
        <end position="519"/>
    </location>
</feature>
<feature type="domain" description="RRM" evidence="6">
    <location>
        <begin position="227"/>
        <end position="305"/>
    </location>
</feature>
<dbReference type="GO" id="GO:0005730">
    <property type="term" value="C:nucleolus"/>
    <property type="evidence" value="ECO:0007669"/>
    <property type="project" value="UniProtKB-SubCell"/>
</dbReference>
<dbReference type="InterPro" id="IPR035979">
    <property type="entry name" value="RBD_domain_sf"/>
</dbReference>
<evidence type="ECO:0000259" key="6">
    <source>
        <dbReference type="PROSITE" id="PS50102"/>
    </source>
</evidence>
<dbReference type="OrthoDB" id="21467at2759"/>
<dbReference type="STRING" id="554155.C5FER3"/>
<dbReference type="PANTHER" id="PTHR46754">
    <property type="entry name" value="MKI67 FHA DOMAIN-INTERACTING NUCLEOLAR PHOSPHOPROTEIN"/>
    <property type="match status" value="1"/>
</dbReference>
<comment type="subcellular location">
    <subcellularLocation>
        <location evidence="1">Nucleus</location>
        <location evidence="1">Nucleolus</location>
    </subcellularLocation>
</comment>
<dbReference type="VEuPathDB" id="FungiDB:MCYG_01275"/>
<feature type="compositionally biased region" description="Basic and acidic residues" evidence="5">
    <location>
        <begin position="490"/>
        <end position="507"/>
    </location>
</feature>
<feature type="region of interest" description="Disordered" evidence="5">
    <location>
        <begin position="334"/>
        <end position="354"/>
    </location>
</feature>
<dbReference type="OMA" id="WKGANKR"/>
<gene>
    <name evidence="7" type="ORF">MCYG_01275</name>
</gene>
<feature type="compositionally biased region" description="Acidic residues" evidence="5">
    <location>
        <begin position="161"/>
        <end position="172"/>
    </location>
</feature>
<feature type="compositionally biased region" description="Basic and acidic residues" evidence="5">
    <location>
        <begin position="399"/>
        <end position="417"/>
    </location>
</feature>
<sequence>MAPEKKANKRKAAVTATSAPTMSQQPPSKKSKKTQEKPAKFQVAEVKISDSKLVKENGVVNGAKPEKLPVKLDKKPAKEVKPRKRAADFLSDDEDISENEVEYKPEVKKEPQPKKKVKSEKPAAGSMSKDKGSTAAEKTKKAKAKSKEAEKPAKEPSPSELDADSDVSEDDQTLALIRGFESSGESDVSEDEGFEPGQEVPKIPDSKKAMKAIRRKKKENPEPEEPGTVYVGRIPHGFYEDEMRAYFSQFGDISRLRLSRNRTTGKSKHYAFVEFTSTSVAKIVAAAMQNYLMFGHILKCKYIPNDKVHPEMWKGANRRFKKTPWNQIEKRRLEAGKSRDQWSKAISKESSKRAKKAEKMKALGYEYDIPQLKSVEDVPVAPTVQNQIEEGSMSPIAAIEDKKEETPKKQEPKSKDEVAEENTAATKTSSNGKAKKVKTSDVEPAEAVKLLSAGKKEAKKSKKKAQADTSADPEKPAKDQKQSKNASKTKKLEEKPKKSRPMTKEPTSRSGFRARAQPS</sequence>
<dbReference type="GO" id="GO:0003723">
    <property type="term" value="F:RNA binding"/>
    <property type="evidence" value="ECO:0007669"/>
    <property type="project" value="UniProtKB-UniRule"/>
</dbReference>
<organism evidence="7 8">
    <name type="scientific">Arthroderma otae (strain ATCC MYA-4605 / CBS 113480)</name>
    <name type="common">Microsporum canis</name>
    <dbReference type="NCBI Taxonomy" id="554155"/>
    <lineage>
        <taxon>Eukaryota</taxon>
        <taxon>Fungi</taxon>
        <taxon>Dikarya</taxon>
        <taxon>Ascomycota</taxon>
        <taxon>Pezizomycotina</taxon>
        <taxon>Eurotiomycetes</taxon>
        <taxon>Eurotiomycetidae</taxon>
        <taxon>Onygenales</taxon>
        <taxon>Arthrodermataceae</taxon>
        <taxon>Microsporum</taxon>
    </lineage>
</organism>
<evidence type="ECO:0000313" key="8">
    <source>
        <dbReference type="Proteomes" id="UP000002035"/>
    </source>
</evidence>
<feature type="compositionally biased region" description="Basic and acidic residues" evidence="5">
    <location>
        <begin position="145"/>
        <end position="154"/>
    </location>
</feature>
<dbReference type="Gene3D" id="3.30.70.330">
    <property type="match status" value="1"/>
</dbReference>
<evidence type="ECO:0000256" key="5">
    <source>
        <dbReference type="SAM" id="MobiDB-lite"/>
    </source>
</evidence>
<keyword evidence="8" id="KW-1185">Reference proteome</keyword>